<keyword evidence="2" id="KW-0813">Transport</keyword>
<organism evidence="11 12">
    <name type="scientific">Rubricoccus marinus</name>
    <dbReference type="NCBI Taxonomy" id="716817"/>
    <lineage>
        <taxon>Bacteria</taxon>
        <taxon>Pseudomonadati</taxon>
        <taxon>Rhodothermota</taxon>
        <taxon>Rhodothermia</taxon>
        <taxon>Rhodothermales</taxon>
        <taxon>Rubricoccaceae</taxon>
        <taxon>Rubricoccus</taxon>
    </lineage>
</organism>
<feature type="transmembrane region" description="Helical" evidence="9">
    <location>
        <begin position="315"/>
        <end position="333"/>
    </location>
</feature>
<keyword evidence="8 9" id="KW-0472">Membrane</keyword>
<keyword evidence="7" id="KW-0406">Ion transport</keyword>
<evidence type="ECO:0000256" key="7">
    <source>
        <dbReference type="ARBA" id="ARBA00023065"/>
    </source>
</evidence>
<dbReference type="PANTHER" id="PTHR32507">
    <property type="entry name" value="NA(+)/H(+) ANTIPORTER 1"/>
    <property type="match status" value="1"/>
</dbReference>
<feature type="transmembrane region" description="Helical" evidence="9">
    <location>
        <begin position="345"/>
        <end position="365"/>
    </location>
</feature>
<keyword evidence="5 9" id="KW-0812">Transmembrane</keyword>
<feature type="transmembrane region" description="Helical" evidence="9">
    <location>
        <begin position="6"/>
        <end position="25"/>
    </location>
</feature>
<feature type="transmembrane region" description="Helical" evidence="9">
    <location>
        <begin position="234"/>
        <end position="266"/>
    </location>
</feature>
<dbReference type="Pfam" id="PF00999">
    <property type="entry name" value="Na_H_Exchanger"/>
    <property type="match status" value="1"/>
</dbReference>
<comment type="caution">
    <text evidence="11">The sequence shown here is derived from an EMBL/GenBank/DDBJ whole genome shotgun (WGS) entry which is preliminary data.</text>
</comment>
<dbReference type="GO" id="GO:1902600">
    <property type="term" value="P:proton transmembrane transport"/>
    <property type="evidence" value="ECO:0007669"/>
    <property type="project" value="InterPro"/>
</dbReference>
<keyword evidence="3" id="KW-0050">Antiport</keyword>
<dbReference type="GO" id="GO:0005886">
    <property type="term" value="C:plasma membrane"/>
    <property type="evidence" value="ECO:0007669"/>
    <property type="project" value="UniProtKB-SubCell"/>
</dbReference>
<accession>A0A259TUK0</accession>
<gene>
    <name evidence="11" type="ORF">BSZ36_18325</name>
</gene>
<keyword evidence="4" id="KW-1003">Cell membrane</keyword>
<sequence>MDLHVLTYLVVGAALLGMATLPRLFGRGPLSLPVLYIALGAAAFALVPALPLLRPTADDALAHVLEYATEVVVIVSLVGVGVRLDRRPGWRAWRVVWQLLGVAMPLTIAAVAGLGAAVLSLPLASAVLLGAVVAPTDPVLAGAVQVGGPDEGEEDEVRGSLTTEAGLNDGLAFPFTYLALALLGGLGAGGWAEWIAVDIIYRIVAGLAVGAGVARALAWYVFERSDESEQTEAPGLIALTVIALAYGLAELVHGYGFLAVFAAGVAGRGAATESSYHRSVFQFNEQIEQALTALALVVLGGILVGEWAYLSWEAALVAALLVLVVRPLARWLSLRGCGRLSPTEAKAVAFFGVRGIGSLYYLAFAQTRGAFEGLGDVWAVALLAVAFSAVLHGATAGPVMRRLDERRASASPSAA</sequence>
<evidence type="ECO:0000256" key="9">
    <source>
        <dbReference type="SAM" id="Phobius"/>
    </source>
</evidence>
<dbReference type="InterPro" id="IPR006153">
    <property type="entry name" value="Cation/H_exchanger_TM"/>
</dbReference>
<feature type="transmembrane region" description="Helical" evidence="9">
    <location>
        <begin position="96"/>
        <end position="119"/>
    </location>
</feature>
<dbReference type="GO" id="GO:0015297">
    <property type="term" value="F:antiporter activity"/>
    <property type="evidence" value="ECO:0007669"/>
    <property type="project" value="UniProtKB-KW"/>
</dbReference>
<feature type="transmembrane region" description="Helical" evidence="9">
    <location>
        <begin position="199"/>
        <end position="222"/>
    </location>
</feature>
<comment type="subcellular location">
    <subcellularLocation>
        <location evidence="1">Cell membrane</location>
        <topology evidence="1">Multi-pass membrane protein</topology>
    </subcellularLocation>
</comment>
<evidence type="ECO:0000256" key="6">
    <source>
        <dbReference type="ARBA" id="ARBA00022989"/>
    </source>
</evidence>
<keyword evidence="6 9" id="KW-1133">Transmembrane helix</keyword>
<dbReference type="EMBL" id="MQWB01000014">
    <property type="protein sequence ID" value="OZC01254.1"/>
    <property type="molecule type" value="Genomic_DNA"/>
</dbReference>
<evidence type="ECO:0000313" key="11">
    <source>
        <dbReference type="EMBL" id="OZC01254.1"/>
    </source>
</evidence>
<evidence type="ECO:0000256" key="2">
    <source>
        <dbReference type="ARBA" id="ARBA00022448"/>
    </source>
</evidence>
<dbReference type="Gene3D" id="1.20.1530.20">
    <property type="match status" value="1"/>
</dbReference>
<evidence type="ECO:0000256" key="5">
    <source>
        <dbReference type="ARBA" id="ARBA00022692"/>
    </source>
</evidence>
<feature type="transmembrane region" description="Helical" evidence="9">
    <location>
        <begin position="287"/>
        <end position="309"/>
    </location>
</feature>
<evidence type="ECO:0000256" key="8">
    <source>
        <dbReference type="ARBA" id="ARBA00023136"/>
    </source>
</evidence>
<feature type="transmembrane region" description="Helical" evidence="9">
    <location>
        <begin position="377"/>
        <end position="399"/>
    </location>
</feature>
<evidence type="ECO:0000259" key="10">
    <source>
        <dbReference type="Pfam" id="PF00999"/>
    </source>
</evidence>
<name>A0A259TUK0_9BACT</name>
<proteinExistence type="predicted"/>
<dbReference type="Proteomes" id="UP000216446">
    <property type="component" value="Unassembled WGS sequence"/>
</dbReference>
<feature type="transmembrane region" description="Helical" evidence="9">
    <location>
        <begin position="171"/>
        <end position="192"/>
    </location>
</feature>
<dbReference type="InParanoid" id="A0A259TUK0"/>
<feature type="transmembrane region" description="Helical" evidence="9">
    <location>
        <begin position="64"/>
        <end position="84"/>
    </location>
</feature>
<protein>
    <recommendedName>
        <fullName evidence="10">Cation/H+ exchanger transmembrane domain-containing protein</fullName>
    </recommendedName>
</protein>
<dbReference type="AlphaFoldDB" id="A0A259TUK0"/>
<evidence type="ECO:0000256" key="4">
    <source>
        <dbReference type="ARBA" id="ARBA00022475"/>
    </source>
</evidence>
<dbReference type="PANTHER" id="PTHR32507:SF8">
    <property type="entry name" value="CNH1P"/>
    <property type="match status" value="1"/>
</dbReference>
<evidence type="ECO:0000256" key="3">
    <source>
        <dbReference type="ARBA" id="ARBA00022449"/>
    </source>
</evidence>
<feature type="transmembrane region" description="Helical" evidence="9">
    <location>
        <begin position="32"/>
        <end position="52"/>
    </location>
</feature>
<dbReference type="InterPro" id="IPR038770">
    <property type="entry name" value="Na+/solute_symporter_sf"/>
</dbReference>
<feature type="domain" description="Cation/H+ exchanger transmembrane" evidence="10">
    <location>
        <begin position="19"/>
        <end position="401"/>
    </location>
</feature>
<evidence type="ECO:0000256" key="1">
    <source>
        <dbReference type="ARBA" id="ARBA00004651"/>
    </source>
</evidence>
<evidence type="ECO:0000313" key="12">
    <source>
        <dbReference type="Proteomes" id="UP000216446"/>
    </source>
</evidence>
<reference evidence="11 12" key="1">
    <citation type="submission" date="2016-11" db="EMBL/GenBank/DDBJ databases">
        <title>Study of marine rhodopsin-containing bacteria.</title>
        <authorList>
            <person name="Yoshizawa S."/>
            <person name="Kumagai Y."/>
            <person name="Kogure K."/>
        </authorList>
    </citation>
    <scope>NUCLEOTIDE SEQUENCE [LARGE SCALE GENOMIC DNA]</scope>
    <source>
        <strain evidence="11 12">SG-29</strain>
    </source>
</reference>
<keyword evidence="12" id="KW-1185">Reference proteome</keyword>